<comment type="similarity">
    <text evidence="1">Belongs to the disease resistance NB-LRR family.</text>
</comment>
<proteinExistence type="inferred from homology"/>
<dbReference type="InterPro" id="IPR036388">
    <property type="entry name" value="WH-like_DNA-bd_sf"/>
</dbReference>
<dbReference type="AlphaFoldDB" id="A0AAE2CA38"/>
<accession>A0AAE2CA38</accession>
<keyword evidence="10" id="KW-1185">Reference proteome</keyword>
<dbReference type="SUPFAM" id="SSF52058">
    <property type="entry name" value="L domain-like"/>
    <property type="match status" value="1"/>
</dbReference>
<keyword evidence="3" id="KW-0677">Repeat</keyword>
<evidence type="ECO:0000313" key="10">
    <source>
        <dbReference type="Proteomes" id="UP001293254"/>
    </source>
</evidence>
<evidence type="ECO:0000259" key="7">
    <source>
        <dbReference type="Pfam" id="PF00931"/>
    </source>
</evidence>
<keyword evidence="4" id="KW-0547">Nucleotide-binding</keyword>
<evidence type="ECO:0000256" key="1">
    <source>
        <dbReference type="ARBA" id="ARBA00008894"/>
    </source>
</evidence>
<dbReference type="Gene3D" id="3.80.10.10">
    <property type="entry name" value="Ribonuclease Inhibitor"/>
    <property type="match status" value="1"/>
</dbReference>
<dbReference type="InterPro" id="IPR050905">
    <property type="entry name" value="Plant_NBS-LRR"/>
</dbReference>
<evidence type="ECO:0000259" key="8">
    <source>
        <dbReference type="Pfam" id="PF23559"/>
    </source>
</evidence>
<feature type="domain" description="NB-ARC" evidence="7">
    <location>
        <begin position="117"/>
        <end position="284"/>
    </location>
</feature>
<dbReference type="Gene3D" id="1.10.8.430">
    <property type="entry name" value="Helical domain of apoptotic protease-activating factors"/>
    <property type="match status" value="1"/>
</dbReference>
<keyword evidence="5" id="KW-0611">Plant defense</keyword>
<dbReference type="Proteomes" id="UP001293254">
    <property type="component" value="Unassembled WGS sequence"/>
</dbReference>
<dbReference type="Gene3D" id="1.10.10.10">
    <property type="entry name" value="Winged helix-like DNA-binding domain superfamily/Winged helix DNA-binding domain"/>
    <property type="match status" value="1"/>
</dbReference>
<sequence length="701" mass="79000">MEVVASVVGVLLAEPCRALFTFLRAKIKNSLHFNANLRALHKETEDLMEHRDQVKEHLESAAKQVVLTRVAHWLNEARKLRGDGKFPEGVAGPDPFPVRSEYIPAPTIDDQATASRNMTKVMDLLSRGEVKRIGIWGMGGVGKTTLVKNINNKLTTPSQDSFSIVIWITVSNKTHETELELKEVQKLIADRLKLALTEESMETRASKLHARLMMEKTFLIILDDVWDLIDLDLVGIPAPKVHKGGKLILTARFSNVSLQMTEVTLKIEVLNEEEAWRLFRASAGEVAALGEVEPFARAITKECAGLPLAIVVVGASLKGKTMVELWKDALNALRRSEPLIGGRIEDKVYNPIKWSYDVLPNECIKSCFLFCCLFPEDFHISVEDLVRYWLAEGLLDEYHNIEEVKDRGMTIIEILKDSCLLEQDNRLHDVIRDVSVWISSSLQKECKSLVRSGIGLHQIREDELSSKLYKRISFMNNQIKELPNVIRECPTVTTLLLQWNRELGGIPDQFLAAFTSLKILDLSGCSINSLPPCLDQLVELRALLLVNCSSLETLPPLGGLVKLQVLVCSGTGISTLPQAPALGLKLSKLVFISVRNCPQLEELFKFDQNYGMDFVFPNLKTIRLGNCPRLRSLSWQNVACPRLEDVVVEKCPLLKKLNLTAQNVGTIKKIEGEQEWWNELEWDKDDIKNTFHPYFTPLLRG</sequence>
<dbReference type="EMBL" id="JACGWO010000012">
    <property type="protein sequence ID" value="KAK4414561.1"/>
    <property type="molecule type" value="Genomic_DNA"/>
</dbReference>
<reference evidence="9" key="2">
    <citation type="journal article" date="2024" name="Plant">
        <title>Genomic evolution and insights into agronomic trait innovations of Sesamum species.</title>
        <authorList>
            <person name="Miao H."/>
            <person name="Wang L."/>
            <person name="Qu L."/>
            <person name="Liu H."/>
            <person name="Sun Y."/>
            <person name="Le M."/>
            <person name="Wang Q."/>
            <person name="Wei S."/>
            <person name="Zheng Y."/>
            <person name="Lin W."/>
            <person name="Duan Y."/>
            <person name="Cao H."/>
            <person name="Xiong S."/>
            <person name="Wang X."/>
            <person name="Wei L."/>
            <person name="Li C."/>
            <person name="Ma Q."/>
            <person name="Ju M."/>
            <person name="Zhao R."/>
            <person name="Li G."/>
            <person name="Mu C."/>
            <person name="Tian Q."/>
            <person name="Mei H."/>
            <person name="Zhang T."/>
            <person name="Gao T."/>
            <person name="Zhang H."/>
        </authorList>
    </citation>
    <scope>NUCLEOTIDE SEQUENCE</scope>
    <source>
        <strain evidence="9">3651</strain>
    </source>
</reference>
<dbReference type="PRINTS" id="PR00364">
    <property type="entry name" value="DISEASERSIST"/>
</dbReference>
<dbReference type="FunFam" id="1.10.10.10:FF:000322">
    <property type="entry name" value="Probable disease resistance protein At1g63360"/>
    <property type="match status" value="1"/>
</dbReference>
<evidence type="ECO:0000256" key="4">
    <source>
        <dbReference type="ARBA" id="ARBA00022741"/>
    </source>
</evidence>
<dbReference type="InterPro" id="IPR042197">
    <property type="entry name" value="Apaf_helical"/>
</dbReference>
<dbReference type="GO" id="GO:0005524">
    <property type="term" value="F:ATP binding"/>
    <property type="evidence" value="ECO:0007669"/>
    <property type="project" value="UniProtKB-KW"/>
</dbReference>
<dbReference type="Gene3D" id="3.40.50.300">
    <property type="entry name" value="P-loop containing nucleotide triphosphate hydrolases"/>
    <property type="match status" value="1"/>
</dbReference>
<dbReference type="InterPro" id="IPR032675">
    <property type="entry name" value="LRR_dom_sf"/>
</dbReference>
<gene>
    <name evidence="9" type="ORF">Salat_2869100</name>
</gene>
<dbReference type="GO" id="GO:0043531">
    <property type="term" value="F:ADP binding"/>
    <property type="evidence" value="ECO:0007669"/>
    <property type="project" value="InterPro"/>
</dbReference>
<dbReference type="GO" id="GO:0051607">
    <property type="term" value="P:defense response to virus"/>
    <property type="evidence" value="ECO:0007669"/>
    <property type="project" value="UniProtKB-ARBA"/>
</dbReference>
<organism evidence="9 10">
    <name type="scientific">Sesamum alatum</name>
    <dbReference type="NCBI Taxonomy" id="300844"/>
    <lineage>
        <taxon>Eukaryota</taxon>
        <taxon>Viridiplantae</taxon>
        <taxon>Streptophyta</taxon>
        <taxon>Embryophyta</taxon>
        <taxon>Tracheophyta</taxon>
        <taxon>Spermatophyta</taxon>
        <taxon>Magnoliopsida</taxon>
        <taxon>eudicotyledons</taxon>
        <taxon>Gunneridae</taxon>
        <taxon>Pentapetalae</taxon>
        <taxon>asterids</taxon>
        <taxon>lamiids</taxon>
        <taxon>Lamiales</taxon>
        <taxon>Pedaliaceae</taxon>
        <taxon>Sesamum</taxon>
    </lineage>
</organism>
<dbReference type="Pfam" id="PF00931">
    <property type="entry name" value="NB-ARC"/>
    <property type="match status" value="1"/>
</dbReference>
<dbReference type="FunFam" id="3.40.50.300:FF:001091">
    <property type="entry name" value="Probable disease resistance protein At1g61300"/>
    <property type="match status" value="1"/>
</dbReference>
<feature type="domain" description="Disease resistance protein winged helix" evidence="8">
    <location>
        <begin position="373"/>
        <end position="433"/>
    </location>
</feature>
<protein>
    <submittedName>
        <fullName evidence="9">Disease resistance protein</fullName>
    </submittedName>
</protein>
<evidence type="ECO:0000256" key="6">
    <source>
        <dbReference type="ARBA" id="ARBA00022840"/>
    </source>
</evidence>
<evidence type="ECO:0000313" key="9">
    <source>
        <dbReference type="EMBL" id="KAK4414561.1"/>
    </source>
</evidence>
<dbReference type="InterPro" id="IPR002182">
    <property type="entry name" value="NB-ARC"/>
</dbReference>
<dbReference type="PANTHER" id="PTHR33463:SF202">
    <property type="entry name" value="NB-ARC DOMAIN-CONTAINING PROTEIN"/>
    <property type="match status" value="1"/>
</dbReference>
<name>A0AAE2CA38_9LAMI</name>
<evidence type="ECO:0000256" key="3">
    <source>
        <dbReference type="ARBA" id="ARBA00022737"/>
    </source>
</evidence>
<keyword evidence="2" id="KW-0433">Leucine-rich repeat</keyword>
<evidence type="ECO:0000256" key="5">
    <source>
        <dbReference type="ARBA" id="ARBA00022821"/>
    </source>
</evidence>
<evidence type="ECO:0000256" key="2">
    <source>
        <dbReference type="ARBA" id="ARBA00022614"/>
    </source>
</evidence>
<comment type="caution">
    <text evidence="9">The sequence shown here is derived from an EMBL/GenBank/DDBJ whole genome shotgun (WGS) entry which is preliminary data.</text>
</comment>
<dbReference type="Pfam" id="PF23559">
    <property type="entry name" value="WHD_DRP"/>
    <property type="match status" value="1"/>
</dbReference>
<dbReference type="SUPFAM" id="SSF52540">
    <property type="entry name" value="P-loop containing nucleoside triphosphate hydrolases"/>
    <property type="match status" value="1"/>
</dbReference>
<dbReference type="PANTHER" id="PTHR33463">
    <property type="entry name" value="NB-ARC DOMAIN-CONTAINING PROTEIN-RELATED"/>
    <property type="match status" value="1"/>
</dbReference>
<dbReference type="InterPro" id="IPR027417">
    <property type="entry name" value="P-loop_NTPase"/>
</dbReference>
<keyword evidence="6" id="KW-0067">ATP-binding</keyword>
<dbReference type="InterPro" id="IPR058922">
    <property type="entry name" value="WHD_DRP"/>
</dbReference>
<reference evidence="9" key="1">
    <citation type="submission" date="2020-06" db="EMBL/GenBank/DDBJ databases">
        <authorList>
            <person name="Li T."/>
            <person name="Hu X."/>
            <person name="Zhang T."/>
            <person name="Song X."/>
            <person name="Zhang H."/>
            <person name="Dai N."/>
            <person name="Sheng W."/>
            <person name="Hou X."/>
            <person name="Wei L."/>
        </authorList>
    </citation>
    <scope>NUCLEOTIDE SEQUENCE</scope>
    <source>
        <strain evidence="9">3651</strain>
        <tissue evidence="9">Leaf</tissue>
    </source>
</reference>